<feature type="region of interest" description="Disordered" evidence="1">
    <location>
        <begin position="62"/>
        <end position="100"/>
    </location>
</feature>
<dbReference type="GO" id="GO:0003677">
    <property type="term" value="F:DNA binding"/>
    <property type="evidence" value="ECO:0007669"/>
    <property type="project" value="InterPro"/>
</dbReference>
<feature type="compositionally biased region" description="Basic and acidic residues" evidence="1">
    <location>
        <begin position="65"/>
        <end position="97"/>
    </location>
</feature>
<name>A0AAE0CF42_9CHLO</name>
<dbReference type="InterPro" id="IPR036361">
    <property type="entry name" value="SAP_dom_sf"/>
</dbReference>
<organism evidence="2 3">
    <name type="scientific">Cymbomonas tetramitiformis</name>
    <dbReference type="NCBI Taxonomy" id="36881"/>
    <lineage>
        <taxon>Eukaryota</taxon>
        <taxon>Viridiplantae</taxon>
        <taxon>Chlorophyta</taxon>
        <taxon>Pyramimonadophyceae</taxon>
        <taxon>Pyramimonadales</taxon>
        <taxon>Pyramimonadaceae</taxon>
        <taxon>Cymbomonas</taxon>
    </lineage>
</organism>
<evidence type="ECO:0000256" key="1">
    <source>
        <dbReference type="SAM" id="MobiDB-lite"/>
    </source>
</evidence>
<dbReference type="InterPro" id="IPR018668">
    <property type="entry name" value="DNA-binding_VF530-like"/>
</dbReference>
<dbReference type="Proteomes" id="UP001190700">
    <property type="component" value="Unassembled WGS sequence"/>
</dbReference>
<reference evidence="2 3" key="1">
    <citation type="journal article" date="2015" name="Genome Biol. Evol.">
        <title>Comparative Genomics of a Bacterivorous Green Alga Reveals Evolutionary Causalities and Consequences of Phago-Mixotrophic Mode of Nutrition.</title>
        <authorList>
            <person name="Burns J.A."/>
            <person name="Paasch A."/>
            <person name="Narechania A."/>
            <person name="Kim E."/>
        </authorList>
    </citation>
    <scope>NUCLEOTIDE SEQUENCE [LARGE SCALE GENOMIC DNA]</scope>
    <source>
        <strain evidence="2 3">PLY_AMNH</strain>
    </source>
</reference>
<sequence>MLLSRCSVFKRAPLQNDLPQSNGVSFGARPLSYSKISDNRLINFVTPPCSVSRQPRRLLSRTRHRTELRVARDEADDKPSPRGVYDKETAESRRRGPEMTLEDIINGDPGDILHAIKLADIVAYLVDNWGWEYMATEVNIKCFHSFPSVSSSLKFLRNSKHSWAREEVEDLFVFCKREEAAARLSGEWGLYEFLDGGWHKKEEATREIRRRE</sequence>
<evidence type="ECO:0000313" key="3">
    <source>
        <dbReference type="Proteomes" id="UP001190700"/>
    </source>
</evidence>
<dbReference type="Pfam" id="PF09905">
    <property type="entry name" value="VF530"/>
    <property type="match status" value="1"/>
</dbReference>
<gene>
    <name evidence="2" type="ORF">CYMTET_37736</name>
</gene>
<keyword evidence="3" id="KW-1185">Reference proteome</keyword>
<dbReference type="Gene3D" id="1.10.720.30">
    <property type="entry name" value="SAP domain"/>
    <property type="match status" value="1"/>
</dbReference>
<comment type="caution">
    <text evidence="2">The sequence shown here is derived from an EMBL/GenBank/DDBJ whole genome shotgun (WGS) entry which is preliminary data.</text>
</comment>
<dbReference type="EMBL" id="LGRX02025063">
    <property type="protein sequence ID" value="KAK3252995.1"/>
    <property type="molecule type" value="Genomic_DNA"/>
</dbReference>
<evidence type="ECO:0000313" key="2">
    <source>
        <dbReference type="EMBL" id="KAK3252995.1"/>
    </source>
</evidence>
<accession>A0AAE0CF42</accession>
<protein>
    <submittedName>
        <fullName evidence="2">Uncharacterized protein</fullName>
    </submittedName>
</protein>
<dbReference type="AlphaFoldDB" id="A0AAE0CF42"/>
<proteinExistence type="predicted"/>